<feature type="transmembrane region" description="Helical" evidence="1">
    <location>
        <begin position="6"/>
        <end position="28"/>
    </location>
</feature>
<protein>
    <submittedName>
        <fullName evidence="2">Uncharacterized protein</fullName>
    </submittedName>
</protein>
<keyword evidence="1" id="KW-1133">Transmembrane helix</keyword>
<dbReference type="AlphaFoldDB" id="A0A2D2AYU2"/>
<accession>A0A2D2AYU2</accession>
<feature type="transmembrane region" description="Helical" evidence="1">
    <location>
        <begin position="49"/>
        <end position="68"/>
    </location>
</feature>
<proteinExistence type="predicted"/>
<evidence type="ECO:0000256" key="1">
    <source>
        <dbReference type="SAM" id="Phobius"/>
    </source>
</evidence>
<reference evidence="2 3" key="1">
    <citation type="submission" date="2017-10" db="EMBL/GenBank/DDBJ databases">
        <title>Genome sequence of Caulobacter mirabilis FWC38.</title>
        <authorList>
            <person name="Fiebig A."/>
            <person name="Crosson S."/>
        </authorList>
    </citation>
    <scope>NUCLEOTIDE SEQUENCE [LARGE SCALE GENOMIC DNA]</scope>
    <source>
        <strain evidence="2 3">FWC 38</strain>
    </source>
</reference>
<sequence>MNLVQLGGLLLTVAGVALLIMTVLAWLVRGIARLARRPLDRWDGFYARWPARFVILGVFGMALGYGMMWGPSLVMGAKTDRAEKERRFQ</sequence>
<organism evidence="2 3">
    <name type="scientific">Caulobacter mirabilis</name>
    <dbReference type="NCBI Taxonomy" id="69666"/>
    <lineage>
        <taxon>Bacteria</taxon>
        <taxon>Pseudomonadati</taxon>
        <taxon>Pseudomonadota</taxon>
        <taxon>Alphaproteobacteria</taxon>
        <taxon>Caulobacterales</taxon>
        <taxon>Caulobacteraceae</taxon>
        <taxon>Caulobacter</taxon>
    </lineage>
</organism>
<evidence type="ECO:0000313" key="3">
    <source>
        <dbReference type="Proteomes" id="UP000228945"/>
    </source>
</evidence>
<keyword evidence="1" id="KW-0472">Membrane</keyword>
<name>A0A2D2AYU2_9CAUL</name>
<dbReference type="KEGG" id="cmb:CSW64_12525"/>
<gene>
    <name evidence="2" type="ORF">CSW64_12525</name>
</gene>
<dbReference type="Proteomes" id="UP000228945">
    <property type="component" value="Chromosome"/>
</dbReference>
<keyword evidence="1" id="KW-0812">Transmembrane</keyword>
<dbReference type="EMBL" id="CP024201">
    <property type="protein sequence ID" value="ATQ43180.1"/>
    <property type="molecule type" value="Genomic_DNA"/>
</dbReference>
<dbReference type="RefSeq" id="WP_099622432.1">
    <property type="nucleotide sequence ID" value="NZ_CP024201.1"/>
</dbReference>
<keyword evidence="3" id="KW-1185">Reference proteome</keyword>
<evidence type="ECO:0000313" key="2">
    <source>
        <dbReference type="EMBL" id="ATQ43180.1"/>
    </source>
</evidence>